<evidence type="ECO:0000259" key="1">
    <source>
        <dbReference type="Pfam" id="PF21235"/>
    </source>
</evidence>
<dbReference type="Pfam" id="PF21235">
    <property type="entry name" value="UBA_ARI1"/>
    <property type="match status" value="1"/>
</dbReference>
<reference evidence="2" key="1">
    <citation type="submission" date="2021-02" db="EMBL/GenBank/DDBJ databases">
        <authorList>
            <person name="Nowell W R."/>
        </authorList>
    </citation>
    <scope>NUCLEOTIDE SEQUENCE</scope>
</reference>
<accession>A0A8S3C9Y7</accession>
<feature type="domain" description="E3 ubiquitin-protein ligase ARIH1-like UBA-like" evidence="1">
    <location>
        <begin position="32"/>
        <end position="63"/>
    </location>
</feature>
<comment type="caution">
    <text evidence="2">The sequence shown here is derived from an EMBL/GenBank/DDBJ whole genome shotgun (WGS) entry which is preliminary data.</text>
</comment>
<evidence type="ECO:0000313" key="3">
    <source>
        <dbReference type="Proteomes" id="UP000676336"/>
    </source>
</evidence>
<evidence type="ECO:0000313" key="2">
    <source>
        <dbReference type="EMBL" id="CAF4903021.1"/>
    </source>
</evidence>
<gene>
    <name evidence="2" type="ORF">SMN809_LOCUS51844</name>
</gene>
<name>A0A8S3C9Y7_9BILA</name>
<protein>
    <recommendedName>
        <fullName evidence="1">E3 ubiquitin-protein ligase ARIH1-like UBA-like domain-containing protein</fullName>
    </recommendedName>
</protein>
<dbReference type="Proteomes" id="UP000676336">
    <property type="component" value="Unassembled WGS sequence"/>
</dbReference>
<dbReference type="EMBL" id="CAJOBI010174732">
    <property type="protein sequence ID" value="CAF4903021.1"/>
    <property type="molecule type" value="Genomic_DNA"/>
</dbReference>
<dbReference type="InterPro" id="IPR048962">
    <property type="entry name" value="ARIH1-like_UBL"/>
</dbReference>
<dbReference type="AlphaFoldDB" id="A0A8S3C9Y7"/>
<proteinExistence type="predicted"/>
<sequence length="66" mass="7620">MQSKISLATITTDEKIKYYLLTENEALHEITKTAKDVNEILNLPSTTLVRLILNNFHWDQDMLTGK</sequence>
<feature type="non-terminal residue" evidence="2">
    <location>
        <position position="66"/>
    </location>
</feature>
<organism evidence="2 3">
    <name type="scientific">Rotaria magnacalcarata</name>
    <dbReference type="NCBI Taxonomy" id="392030"/>
    <lineage>
        <taxon>Eukaryota</taxon>
        <taxon>Metazoa</taxon>
        <taxon>Spiralia</taxon>
        <taxon>Gnathifera</taxon>
        <taxon>Rotifera</taxon>
        <taxon>Eurotatoria</taxon>
        <taxon>Bdelloidea</taxon>
        <taxon>Philodinida</taxon>
        <taxon>Philodinidae</taxon>
        <taxon>Rotaria</taxon>
    </lineage>
</organism>